<evidence type="ECO:0000313" key="3">
    <source>
        <dbReference type="Proteomes" id="UP001163064"/>
    </source>
</evidence>
<comment type="caution">
    <text evidence="2">The sequence shown here is derived from an EMBL/GenBank/DDBJ whole genome shotgun (WGS) entry which is preliminary data.</text>
</comment>
<protein>
    <submittedName>
        <fullName evidence="2">Uncharacterized protein</fullName>
    </submittedName>
</protein>
<organism evidence="2 3">
    <name type="scientific">Streptomyces beihaiensis</name>
    <dbReference type="NCBI Taxonomy" id="2984495"/>
    <lineage>
        <taxon>Bacteria</taxon>
        <taxon>Bacillati</taxon>
        <taxon>Actinomycetota</taxon>
        <taxon>Actinomycetes</taxon>
        <taxon>Kitasatosporales</taxon>
        <taxon>Streptomycetaceae</taxon>
        <taxon>Streptomyces</taxon>
    </lineage>
</organism>
<gene>
    <name evidence="2" type="ORF">OFY01_19430</name>
</gene>
<keyword evidence="3" id="KW-1185">Reference proteome</keyword>
<sequence length="442" mass="47261">MSTVPPPERPDERPEGESSAPETSGAPGVPEVPDISGISDEQWEAFQRDAMEEGGRGAPKEPSARARLVARRLREQDEAAASEAARKPHRRWGRKPKLKAVPDGTPPGWRTGPAWQEMNGKAGRRRNVRSAALVLLAVAVAVVAVRPSLVTDRLPGHDTAAAADTADGPTSSPSPLPAETALPSSAPGTADQAASEPTRAHPFLGSPAARWADGADAIQLPAAKAVGGMTERDVARALRLTKEFLVDTNLNPAVLRGGTPTKAMALLDPKQPHSLSRLRRSLRSPSRAHDPTELVSRFDPAQVALAGKVIKVRGHMTFSAGRAEVLVHADYSFVYPLVRAGSGTDASDHVERTTVRREETFSLADPRKWDVTRGTLLLQTYDSDAYNSECEIYDGYYHPAFPGQPSGAPATGPASDPYDRSKTLEEEQKKEGPGVCGTVTRT</sequence>
<reference evidence="2" key="1">
    <citation type="submission" date="2022-10" db="EMBL/GenBank/DDBJ databases">
        <title>Streptomyces beihaiensis sp. nov., a chitin degrading actinobacterium, isolated from shrimp pond soil.</title>
        <authorList>
            <person name="Xie J."/>
            <person name="Shen N."/>
        </authorList>
    </citation>
    <scope>NUCLEOTIDE SEQUENCE</scope>
    <source>
        <strain evidence="2">GXMU-J5</strain>
    </source>
</reference>
<feature type="compositionally biased region" description="Basic residues" evidence="1">
    <location>
        <begin position="87"/>
        <end position="98"/>
    </location>
</feature>
<name>A0ABT3TXX1_9ACTN</name>
<dbReference type="EMBL" id="JAPHNL010000248">
    <property type="protein sequence ID" value="MCX3061893.1"/>
    <property type="molecule type" value="Genomic_DNA"/>
</dbReference>
<proteinExistence type="predicted"/>
<feature type="region of interest" description="Disordered" evidence="1">
    <location>
        <begin position="154"/>
        <end position="207"/>
    </location>
</feature>
<feature type="compositionally biased region" description="Basic and acidic residues" evidence="1">
    <location>
        <begin position="46"/>
        <end position="64"/>
    </location>
</feature>
<evidence type="ECO:0000313" key="2">
    <source>
        <dbReference type="EMBL" id="MCX3061893.1"/>
    </source>
</evidence>
<dbReference type="Proteomes" id="UP001163064">
    <property type="component" value="Unassembled WGS sequence"/>
</dbReference>
<feature type="compositionally biased region" description="Low complexity" evidence="1">
    <location>
        <begin position="158"/>
        <end position="167"/>
    </location>
</feature>
<dbReference type="RefSeq" id="WP_266601609.1">
    <property type="nucleotide sequence ID" value="NZ_JAPHNL010000248.1"/>
</dbReference>
<accession>A0ABT3TXX1</accession>
<feature type="region of interest" description="Disordered" evidence="1">
    <location>
        <begin position="1"/>
        <end position="122"/>
    </location>
</feature>
<evidence type="ECO:0000256" key="1">
    <source>
        <dbReference type="SAM" id="MobiDB-lite"/>
    </source>
</evidence>
<feature type="compositionally biased region" description="Basic and acidic residues" evidence="1">
    <location>
        <begin position="417"/>
        <end position="432"/>
    </location>
</feature>
<feature type="region of interest" description="Disordered" evidence="1">
    <location>
        <begin position="403"/>
        <end position="442"/>
    </location>
</feature>
<feature type="region of interest" description="Disordered" evidence="1">
    <location>
        <begin position="273"/>
        <end position="292"/>
    </location>
</feature>